<keyword evidence="3" id="KW-1185">Reference proteome</keyword>
<feature type="region of interest" description="Disordered" evidence="1">
    <location>
        <begin position="1"/>
        <end position="20"/>
    </location>
</feature>
<evidence type="ECO:0000256" key="1">
    <source>
        <dbReference type="SAM" id="MobiDB-lite"/>
    </source>
</evidence>
<proteinExistence type="predicted"/>
<dbReference type="AlphaFoldDB" id="A0A0R3W7Q9"/>
<protein>
    <submittedName>
        <fullName evidence="2 4">Uncharacterized protein</fullName>
    </submittedName>
</protein>
<gene>
    <name evidence="2" type="ORF">TASK_LOCUS6333</name>
</gene>
<evidence type="ECO:0000313" key="2">
    <source>
        <dbReference type="EMBL" id="VDK36510.1"/>
    </source>
</evidence>
<dbReference type="WBParaSite" id="TASK_0000633201-mRNA-1">
    <property type="protein sequence ID" value="TASK_0000633201-mRNA-1"/>
    <property type="gene ID" value="TASK_0000633201"/>
</dbReference>
<dbReference type="Proteomes" id="UP000282613">
    <property type="component" value="Unassembled WGS sequence"/>
</dbReference>
<reference evidence="2 3" key="2">
    <citation type="submission" date="2018-11" db="EMBL/GenBank/DDBJ databases">
        <authorList>
            <consortium name="Pathogen Informatics"/>
        </authorList>
    </citation>
    <scope>NUCLEOTIDE SEQUENCE [LARGE SCALE GENOMIC DNA]</scope>
</reference>
<reference evidence="4" key="1">
    <citation type="submission" date="2017-02" db="UniProtKB">
        <authorList>
            <consortium name="WormBaseParasite"/>
        </authorList>
    </citation>
    <scope>IDENTIFICATION</scope>
</reference>
<organism evidence="4">
    <name type="scientific">Taenia asiatica</name>
    <name type="common">Asian tapeworm</name>
    <dbReference type="NCBI Taxonomy" id="60517"/>
    <lineage>
        <taxon>Eukaryota</taxon>
        <taxon>Metazoa</taxon>
        <taxon>Spiralia</taxon>
        <taxon>Lophotrochozoa</taxon>
        <taxon>Platyhelminthes</taxon>
        <taxon>Cestoda</taxon>
        <taxon>Eucestoda</taxon>
        <taxon>Cyclophyllidea</taxon>
        <taxon>Taeniidae</taxon>
        <taxon>Taenia</taxon>
    </lineage>
</organism>
<evidence type="ECO:0000313" key="4">
    <source>
        <dbReference type="WBParaSite" id="TASK_0000633201-mRNA-1"/>
    </source>
</evidence>
<name>A0A0R3W7Q9_TAEAS</name>
<evidence type="ECO:0000313" key="3">
    <source>
        <dbReference type="Proteomes" id="UP000282613"/>
    </source>
</evidence>
<feature type="compositionally biased region" description="Acidic residues" evidence="1">
    <location>
        <begin position="1"/>
        <end position="11"/>
    </location>
</feature>
<sequence>MNAEDVDDAEKEEQQQQWRERREQYLPAYLPPTGMEYGGGANSLMFCMICPVLCNLQPVGAWYVERIQGLNSFHHSLLPDVSGVDYL</sequence>
<accession>A0A0R3W7Q9</accession>
<dbReference type="EMBL" id="UYRS01018489">
    <property type="protein sequence ID" value="VDK36510.1"/>
    <property type="molecule type" value="Genomic_DNA"/>
</dbReference>